<dbReference type="Gene3D" id="3.60.110.10">
    <property type="entry name" value="Carbon-nitrogen hydrolase"/>
    <property type="match status" value="1"/>
</dbReference>
<evidence type="ECO:0000256" key="4">
    <source>
        <dbReference type="ARBA" id="ARBA00022692"/>
    </source>
</evidence>
<evidence type="ECO:0000256" key="8">
    <source>
        <dbReference type="SAM" id="Phobius"/>
    </source>
</evidence>
<dbReference type="PROSITE" id="PS50263">
    <property type="entry name" value="CN_HYDROLASE"/>
    <property type="match status" value="1"/>
</dbReference>
<proteinExistence type="inferred from homology"/>
<evidence type="ECO:0000256" key="7">
    <source>
        <dbReference type="ARBA" id="ARBA00023315"/>
    </source>
</evidence>
<feature type="domain" description="CN hydrolase" evidence="9">
    <location>
        <begin position="253"/>
        <end position="514"/>
    </location>
</feature>
<evidence type="ECO:0000256" key="1">
    <source>
        <dbReference type="ARBA" id="ARBA00004651"/>
    </source>
</evidence>
<evidence type="ECO:0000256" key="3">
    <source>
        <dbReference type="ARBA" id="ARBA00022679"/>
    </source>
</evidence>
<evidence type="ECO:0000256" key="5">
    <source>
        <dbReference type="ARBA" id="ARBA00022989"/>
    </source>
</evidence>
<dbReference type="InterPro" id="IPR004563">
    <property type="entry name" value="Apolipo_AcylTrfase"/>
</dbReference>
<dbReference type="NCBIfam" id="TIGR00546">
    <property type="entry name" value="lnt"/>
    <property type="match status" value="1"/>
</dbReference>
<feature type="transmembrane region" description="Helical" evidence="8">
    <location>
        <begin position="46"/>
        <end position="64"/>
    </location>
</feature>
<name>A0A170PU18_9ZZZZ</name>
<feature type="transmembrane region" description="Helical" evidence="8">
    <location>
        <begin position="76"/>
        <end position="96"/>
    </location>
</feature>
<organism evidence="10">
    <name type="scientific">hydrothermal vent metagenome</name>
    <dbReference type="NCBI Taxonomy" id="652676"/>
    <lineage>
        <taxon>unclassified sequences</taxon>
        <taxon>metagenomes</taxon>
        <taxon>ecological metagenomes</taxon>
    </lineage>
</organism>
<dbReference type="PANTHER" id="PTHR38686">
    <property type="entry name" value="APOLIPOPROTEIN N-ACYLTRANSFERASE"/>
    <property type="match status" value="1"/>
</dbReference>
<feature type="transmembrane region" description="Helical" evidence="8">
    <location>
        <begin position="218"/>
        <end position="235"/>
    </location>
</feature>
<keyword evidence="7 10" id="KW-0012">Acyltransferase</keyword>
<feature type="transmembrane region" description="Helical" evidence="8">
    <location>
        <begin position="108"/>
        <end position="136"/>
    </location>
</feature>
<dbReference type="GO" id="GO:0042158">
    <property type="term" value="P:lipoprotein biosynthetic process"/>
    <property type="evidence" value="ECO:0007669"/>
    <property type="project" value="InterPro"/>
</dbReference>
<reference evidence="10" key="1">
    <citation type="submission" date="2015-10" db="EMBL/GenBank/DDBJ databases">
        <authorList>
            <person name="Gilbert D.G."/>
        </authorList>
    </citation>
    <scope>NUCLEOTIDE SEQUENCE</scope>
</reference>
<dbReference type="AlphaFoldDB" id="A0A170PU18"/>
<keyword evidence="10" id="KW-0449">Lipoprotein</keyword>
<accession>A0A170PU18</accession>
<feature type="transmembrane region" description="Helical" evidence="8">
    <location>
        <begin position="188"/>
        <end position="206"/>
    </location>
</feature>
<gene>
    <name evidence="10" type="ORF">MGWOODY_Hyp775</name>
</gene>
<dbReference type="InterPro" id="IPR003010">
    <property type="entry name" value="C-N_Hydrolase"/>
</dbReference>
<dbReference type="GO" id="GO:0005886">
    <property type="term" value="C:plasma membrane"/>
    <property type="evidence" value="ECO:0007669"/>
    <property type="project" value="UniProtKB-SubCell"/>
</dbReference>
<evidence type="ECO:0000256" key="6">
    <source>
        <dbReference type="ARBA" id="ARBA00023136"/>
    </source>
</evidence>
<feature type="transmembrane region" description="Helical" evidence="8">
    <location>
        <begin position="525"/>
        <end position="545"/>
    </location>
</feature>
<evidence type="ECO:0000256" key="2">
    <source>
        <dbReference type="ARBA" id="ARBA00022475"/>
    </source>
</evidence>
<dbReference type="HAMAP" id="MF_01148">
    <property type="entry name" value="Lnt"/>
    <property type="match status" value="1"/>
</dbReference>
<evidence type="ECO:0000313" key="10">
    <source>
        <dbReference type="EMBL" id="CUS57172.1"/>
    </source>
</evidence>
<dbReference type="EMBL" id="CZQD01000038">
    <property type="protein sequence ID" value="CUS57172.1"/>
    <property type="molecule type" value="Genomic_DNA"/>
</dbReference>
<keyword evidence="6 8" id="KW-0472">Membrane</keyword>
<keyword evidence="4 8" id="KW-0812">Transmembrane</keyword>
<dbReference type="GO" id="GO:0016410">
    <property type="term" value="F:N-acyltransferase activity"/>
    <property type="evidence" value="ECO:0007669"/>
    <property type="project" value="InterPro"/>
</dbReference>
<dbReference type="Pfam" id="PF00795">
    <property type="entry name" value="CN_hydrolase"/>
    <property type="match status" value="1"/>
</dbReference>
<dbReference type="InterPro" id="IPR045378">
    <property type="entry name" value="LNT_N"/>
</dbReference>
<comment type="subcellular location">
    <subcellularLocation>
        <location evidence="1">Cell membrane</location>
        <topology evidence="1">Multi-pass membrane protein</topology>
    </subcellularLocation>
</comment>
<dbReference type="Pfam" id="PF20154">
    <property type="entry name" value="LNT_N"/>
    <property type="match status" value="1"/>
</dbReference>
<dbReference type="InterPro" id="IPR036526">
    <property type="entry name" value="C-N_Hydrolase_sf"/>
</dbReference>
<dbReference type="PANTHER" id="PTHR38686:SF1">
    <property type="entry name" value="APOLIPOPROTEIN N-ACYLTRANSFERASE"/>
    <property type="match status" value="1"/>
</dbReference>
<keyword evidence="5 8" id="KW-1133">Transmembrane helix</keyword>
<dbReference type="SUPFAM" id="SSF56317">
    <property type="entry name" value="Carbon-nitrogen hydrolase"/>
    <property type="match status" value="1"/>
</dbReference>
<dbReference type="EC" id="2.3.1.-" evidence="10"/>
<feature type="transmembrane region" description="Helical" evidence="8">
    <location>
        <begin position="143"/>
        <end position="168"/>
    </location>
</feature>
<protein>
    <submittedName>
        <fullName evidence="10">Apolipoprotein N-acyltransferase / Copper homeostasis protein CutE</fullName>
        <ecNumber evidence="10">2.3.1.-</ecNumber>
    </submittedName>
</protein>
<dbReference type="CDD" id="cd07571">
    <property type="entry name" value="ALP_N-acyl_transferase"/>
    <property type="match status" value="1"/>
</dbReference>
<keyword evidence="3 10" id="KW-0808">Transferase</keyword>
<sequence>MTHPVRSHGFTALGPLHEAFARLTGWPAVITSLLLGAFSAVAFAPFHFSVVLVISFTGLIWMLDGARSHRKWGKAIFLRSWAFGAGFFLISMHWTAAPFLVEPEKHAIFLWMPLILLPGGMAIIWGVFGAMAGAFWSSSPSRIFIFALFFALAEFVRGHLFGGFPWNLPGTTWIPGGALSQTASIGGVYWLTLLTVFIMSAPAALVDTRESRQLAVRMAPSFAAAILIALGWTWGAQRIAQPSAQSDQFVVLMDSGVPQSEKWEIGPDPILIEYLRMLSTQEGEAGDIVLWPEGALPTTLLQDANALDAVGAYLGPRKLIAGTTRYEITGKDMRDYYNSLTVIDENAIRSGPVALYDKHRLVPFGELPATRIIPFGQAMSGILPGAIQRMASDGFRPGLGPAVIYADDIPPFVAMICYEGLYASIPRNANLGARADWLVLISNDAWFGGGMGPAQHYAQNRYRSIETGLPMARVASRGASAIVDGLGREVLRAAPVADAPSGWNTSFGRGRLPLPEPVTLFQTRIGLILFWLSLFLFVGLAFLTWRR</sequence>
<evidence type="ECO:0000259" key="9">
    <source>
        <dbReference type="PROSITE" id="PS50263"/>
    </source>
</evidence>
<keyword evidence="2" id="KW-1003">Cell membrane</keyword>